<proteinExistence type="predicted"/>
<dbReference type="PANTHER" id="PTHR37984:SF11">
    <property type="entry name" value="INTEGRASE CATALYTIC DOMAIN-CONTAINING PROTEIN"/>
    <property type="match status" value="1"/>
</dbReference>
<evidence type="ECO:0000259" key="1">
    <source>
        <dbReference type="Pfam" id="PF00078"/>
    </source>
</evidence>
<dbReference type="PANTHER" id="PTHR37984">
    <property type="entry name" value="PROTEIN CBG26694"/>
    <property type="match status" value="1"/>
</dbReference>
<dbReference type="AlphaFoldDB" id="A0A814MNW1"/>
<dbReference type="EMBL" id="CAJNOC010006610">
    <property type="protein sequence ID" value="CAF1081765.1"/>
    <property type="molecule type" value="Genomic_DNA"/>
</dbReference>
<protein>
    <recommendedName>
        <fullName evidence="1">Reverse transcriptase domain-containing protein</fullName>
    </recommendedName>
</protein>
<dbReference type="Gene3D" id="3.10.10.10">
    <property type="entry name" value="HIV Type 1 Reverse Transcriptase, subunit A, domain 1"/>
    <property type="match status" value="1"/>
</dbReference>
<dbReference type="OrthoDB" id="10068564at2759"/>
<dbReference type="SUPFAM" id="SSF56672">
    <property type="entry name" value="DNA/RNA polymerases"/>
    <property type="match status" value="1"/>
</dbReference>
<dbReference type="InterPro" id="IPR043502">
    <property type="entry name" value="DNA/RNA_pol_sf"/>
</dbReference>
<feature type="non-terminal residue" evidence="2">
    <location>
        <position position="1"/>
    </location>
</feature>
<dbReference type="InterPro" id="IPR000477">
    <property type="entry name" value="RT_dom"/>
</dbReference>
<comment type="caution">
    <text evidence="2">The sequence shown here is derived from an EMBL/GenBank/DDBJ whole genome shotgun (WGS) entry which is preliminary data.</text>
</comment>
<reference evidence="2" key="1">
    <citation type="submission" date="2021-02" db="EMBL/GenBank/DDBJ databases">
        <authorList>
            <person name="Nowell W R."/>
        </authorList>
    </citation>
    <scope>NUCLEOTIDE SEQUENCE</scope>
    <source>
        <strain evidence="2">Ploen Becks lab</strain>
    </source>
</reference>
<organism evidence="2 3">
    <name type="scientific">Brachionus calyciflorus</name>
    <dbReference type="NCBI Taxonomy" id="104777"/>
    <lineage>
        <taxon>Eukaryota</taxon>
        <taxon>Metazoa</taxon>
        <taxon>Spiralia</taxon>
        <taxon>Gnathifera</taxon>
        <taxon>Rotifera</taxon>
        <taxon>Eurotatoria</taxon>
        <taxon>Monogononta</taxon>
        <taxon>Pseudotrocha</taxon>
        <taxon>Ploima</taxon>
        <taxon>Brachionidae</taxon>
        <taxon>Brachionus</taxon>
    </lineage>
</organism>
<accession>A0A814MNW1</accession>
<dbReference type="Pfam" id="PF00078">
    <property type="entry name" value="RVT_1"/>
    <property type="match status" value="1"/>
</dbReference>
<dbReference type="Proteomes" id="UP000663879">
    <property type="component" value="Unassembled WGS sequence"/>
</dbReference>
<feature type="domain" description="Reverse transcriptase" evidence="1">
    <location>
        <begin position="61"/>
        <end position="187"/>
    </location>
</feature>
<evidence type="ECO:0000313" key="2">
    <source>
        <dbReference type="EMBL" id="CAF1081765.1"/>
    </source>
</evidence>
<dbReference type="InterPro" id="IPR043128">
    <property type="entry name" value="Rev_trsase/Diguanyl_cyclase"/>
</dbReference>
<dbReference type="InterPro" id="IPR050951">
    <property type="entry name" value="Retrovirus_Pol_polyprotein"/>
</dbReference>
<name>A0A814MNW1_9BILA</name>
<evidence type="ECO:0000313" key="3">
    <source>
        <dbReference type="Proteomes" id="UP000663879"/>
    </source>
</evidence>
<sequence length="341" mass="39029">KDFELELHIDKSVKPSQANPRKIPFHLRKAVEDQLKIKLDNDIIEEVENDPTTWLSETVKISKKDSEEIRLCIDTTAVNKAILGEKHEMPSADDIIYAANGMKYFSKADLKSGFEQIKLHKNSRYISRFRTHKGIYQYKRLFFGIHSAPEIFHKEIRKILEGIPFQINASDDILMMGKDREEHNATVIKNIPKFSEVYMCFETTPISEISQNDNSLTEATSHSAEENIAINESQNINSDRTNINTDQSLNNVNLLTNQLLQIVEQSNINGEGSIEITSDGQINQIDPNQIELIDPNNISVQATITVYTDNGDTNIEQRRSARIADKSKPQYNFTRNYKKKD</sequence>
<dbReference type="Gene3D" id="3.30.70.270">
    <property type="match status" value="1"/>
</dbReference>
<dbReference type="CDD" id="cd01647">
    <property type="entry name" value="RT_LTR"/>
    <property type="match status" value="1"/>
</dbReference>
<keyword evidence="3" id="KW-1185">Reference proteome</keyword>
<gene>
    <name evidence="2" type="ORF">OXX778_LOCUS20225</name>
</gene>